<evidence type="ECO:0000256" key="7">
    <source>
        <dbReference type="ARBA" id="ARBA00023140"/>
    </source>
</evidence>
<evidence type="ECO:0000256" key="8">
    <source>
        <dbReference type="PROSITE-ProRule" id="PRU00339"/>
    </source>
</evidence>
<evidence type="ECO:0000256" key="5">
    <source>
        <dbReference type="ARBA" id="ARBA00022737"/>
    </source>
</evidence>
<evidence type="ECO:0000313" key="11">
    <source>
        <dbReference type="Proteomes" id="UP000019132"/>
    </source>
</evidence>
<evidence type="ECO:0000256" key="4">
    <source>
        <dbReference type="ARBA" id="ARBA00022490"/>
    </source>
</evidence>
<dbReference type="InterPro" id="IPR019734">
    <property type="entry name" value="TPR_rpt"/>
</dbReference>
<dbReference type="PROSITE" id="PS50005">
    <property type="entry name" value="TPR"/>
    <property type="match status" value="3"/>
</dbReference>
<dbReference type="GO" id="GO:0016560">
    <property type="term" value="P:protein import into peroxisome matrix, docking"/>
    <property type="evidence" value="ECO:0007669"/>
    <property type="project" value="TreeGrafter"/>
</dbReference>
<reference evidence="11" key="1">
    <citation type="journal article" date="2010" name="Genome Biol.">
        <title>Genome sequence of the necrotrophic plant pathogen Pythium ultimum reveals original pathogenicity mechanisms and effector repertoire.</title>
        <authorList>
            <person name="Levesque C.A."/>
            <person name="Brouwer H."/>
            <person name="Cano L."/>
            <person name="Hamilton J.P."/>
            <person name="Holt C."/>
            <person name="Huitema E."/>
            <person name="Raffaele S."/>
            <person name="Robideau G.P."/>
            <person name="Thines M."/>
            <person name="Win J."/>
            <person name="Zerillo M.M."/>
            <person name="Beakes G.W."/>
            <person name="Boore J.L."/>
            <person name="Busam D."/>
            <person name="Dumas B."/>
            <person name="Ferriera S."/>
            <person name="Fuerstenberg S.I."/>
            <person name="Gachon C.M."/>
            <person name="Gaulin E."/>
            <person name="Govers F."/>
            <person name="Grenville-Briggs L."/>
            <person name="Horner N."/>
            <person name="Hostetler J."/>
            <person name="Jiang R.H."/>
            <person name="Johnson J."/>
            <person name="Krajaejun T."/>
            <person name="Lin H."/>
            <person name="Meijer H.J."/>
            <person name="Moore B."/>
            <person name="Morris P."/>
            <person name="Phuntmart V."/>
            <person name="Puiu D."/>
            <person name="Shetty J."/>
            <person name="Stajich J.E."/>
            <person name="Tripathy S."/>
            <person name="Wawra S."/>
            <person name="van West P."/>
            <person name="Whitty B.R."/>
            <person name="Coutinho P.M."/>
            <person name="Henrissat B."/>
            <person name="Martin F."/>
            <person name="Thomas P.D."/>
            <person name="Tyler B.M."/>
            <person name="De Vries R.P."/>
            <person name="Kamoun S."/>
            <person name="Yandell M."/>
            <person name="Tisserat N."/>
            <person name="Buell C.R."/>
        </authorList>
    </citation>
    <scope>NUCLEOTIDE SEQUENCE</scope>
    <source>
        <strain evidence="11">DAOM:BR144</strain>
    </source>
</reference>
<dbReference type="GO" id="GO:0005778">
    <property type="term" value="C:peroxisomal membrane"/>
    <property type="evidence" value="ECO:0007669"/>
    <property type="project" value="TreeGrafter"/>
</dbReference>
<dbReference type="GO" id="GO:0005052">
    <property type="term" value="F:peroxisome matrix targeting signal-1 binding"/>
    <property type="evidence" value="ECO:0007669"/>
    <property type="project" value="TreeGrafter"/>
</dbReference>
<evidence type="ECO:0000256" key="2">
    <source>
        <dbReference type="ARBA" id="ARBA00004496"/>
    </source>
</evidence>
<dbReference type="SMART" id="SM00028">
    <property type="entry name" value="TPR"/>
    <property type="match status" value="3"/>
</dbReference>
<dbReference type="InParanoid" id="K3WYZ0"/>
<feature type="repeat" description="TPR" evidence="8">
    <location>
        <begin position="487"/>
        <end position="520"/>
    </location>
</feature>
<dbReference type="InterPro" id="IPR024111">
    <property type="entry name" value="PEX5/PEX5L"/>
</dbReference>
<keyword evidence="11" id="KW-1185">Reference proteome</keyword>
<keyword evidence="4" id="KW-0963">Cytoplasm</keyword>
<dbReference type="HOGENOM" id="CLU_013516_4_0_1"/>
<feature type="region of interest" description="Disordered" evidence="9">
    <location>
        <begin position="193"/>
        <end position="220"/>
    </location>
</feature>
<evidence type="ECO:0000256" key="3">
    <source>
        <dbReference type="ARBA" id="ARBA00005348"/>
    </source>
</evidence>
<evidence type="ECO:0000256" key="6">
    <source>
        <dbReference type="ARBA" id="ARBA00022803"/>
    </source>
</evidence>
<name>K3WYZ0_GLOUD</name>
<dbReference type="AlphaFoldDB" id="K3WYZ0"/>
<dbReference type="OMA" id="ANSFRMA"/>
<dbReference type="GO" id="GO:0005829">
    <property type="term" value="C:cytosol"/>
    <property type="evidence" value="ECO:0007669"/>
    <property type="project" value="TreeGrafter"/>
</dbReference>
<dbReference type="Pfam" id="PF00515">
    <property type="entry name" value="TPR_1"/>
    <property type="match status" value="1"/>
</dbReference>
<dbReference type="VEuPathDB" id="FungiDB:PYU1_G010169"/>
<dbReference type="Proteomes" id="UP000019132">
    <property type="component" value="Unassembled WGS sequence"/>
</dbReference>
<dbReference type="eggNOG" id="KOG1125">
    <property type="taxonomic scope" value="Eukaryota"/>
</dbReference>
<proteinExistence type="inferred from homology"/>
<evidence type="ECO:0000256" key="9">
    <source>
        <dbReference type="SAM" id="MobiDB-lite"/>
    </source>
</evidence>
<dbReference type="EMBL" id="GL376623">
    <property type="status" value="NOT_ANNOTATED_CDS"/>
    <property type="molecule type" value="Genomic_DNA"/>
</dbReference>
<dbReference type="SUPFAM" id="SSF48452">
    <property type="entry name" value="TPR-like"/>
    <property type="match status" value="1"/>
</dbReference>
<accession>K3WYZ0</accession>
<dbReference type="PANTHER" id="PTHR10130:SF0">
    <property type="entry name" value="GH08708P"/>
    <property type="match status" value="1"/>
</dbReference>
<dbReference type="InterPro" id="IPR011990">
    <property type="entry name" value="TPR-like_helical_dom_sf"/>
</dbReference>
<evidence type="ECO:0000313" key="10">
    <source>
        <dbReference type="EnsemblProtists" id="PYU1_T010189"/>
    </source>
</evidence>
<dbReference type="Gene3D" id="1.25.40.10">
    <property type="entry name" value="Tetratricopeptide repeat domain"/>
    <property type="match status" value="1"/>
</dbReference>
<evidence type="ECO:0000256" key="1">
    <source>
        <dbReference type="ARBA" id="ARBA00004275"/>
    </source>
</evidence>
<comment type="subcellular location">
    <subcellularLocation>
        <location evidence="2">Cytoplasm</location>
    </subcellularLocation>
    <subcellularLocation>
        <location evidence="1">Peroxisome</location>
    </subcellularLocation>
</comment>
<keyword evidence="7" id="KW-0576">Peroxisome</keyword>
<dbReference type="STRING" id="431595.K3WYZ0"/>
<keyword evidence="5" id="KW-0677">Repeat</keyword>
<reference evidence="10" key="3">
    <citation type="submission" date="2015-02" db="UniProtKB">
        <authorList>
            <consortium name="EnsemblProtists"/>
        </authorList>
    </citation>
    <scope>IDENTIFICATION</scope>
    <source>
        <strain evidence="10">DAOM BR144</strain>
    </source>
</reference>
<feature type="compositionally biased region" description="Polar residues" evidence="9">
    <location>
        <begin position="195"/>
        <end position="220"/>
    </location>
</feature>
<keyword evidence="6 8" id="KW-0802">TPR repeat</keyword>
<comment type="similarity">
    <text evidence="3">Belongs to the peroxisomal targeting signal receptor family.</text>
</comment>
<reference evidence="11" key="2">
    <citation type="submission" date="2010-04" db="EMBL/GenBank/DDBJ databases">
        <authorList>
            <person name="Buell R."/>
            <person name="Hamilton J."/>
            <person name="Hostetler J."/>
        </authorList>
    </citation>
    <scope>NUCLEOTIDE SEQUENCE [LARGE SCALE GENOMIC DNA]</scope>
    <source>
        <strain evidence="11">DAOM:BR144</strain>
    </source>
</reference>
<dbReference type="PANTHER" id="PTHR10130">
    <property type="entry name" value="PEROXISOMAL TARGETING SIGNAL 1 RECEPTOR PEX5"/>
    <property type="match status" value="1"/>
</dbReference>
<feature type="repeat" description="TPR" evidence="8">
    <location>
        <begin position="521"/>
        <end position="554"/>
    </location>
</feature>
<dbReference type="PROSITE" id="PS50293">
    <property type="entry name" value="TPR_REGION"/>
    <property type="match status" value="1"/>
</dbReference>
<organism evidence="10 11">
    <name type="scientific">Globisporangium ultimum (strain ATCC 200006 / CBS 805.95 / DAOM BR144)</name>
    <name type="common">Pythium ultimum</name>
    <dbReference type="NCBI Taxonomy" id="431595"/>
    <lineage>
        <taxon>Eukaryota</taxon>
        <taxon>Sar</taxon>
        <taxon>Stramenopiles</taxon>
        <taxon>Oomycota</taxon>
        <taxon>Peronosporomycetes</taxon>
        <taxon>Pythiales</taxon>
        <taxon>Pythiaceae</taxon>
        <taxon>Globisporangium</taxon>
    </lineage>
</organism>
<sequence>MDLFGKMVQGTGCAVDGTVAAQNPLARAMDSVLQAQNRGGARGRQGPGPQPGYVNDMQMQMQRQNFARGADAQMLQGFEQEAMHRSRMEAAFRAGEMQQQQQAGPMQAGPMMMNPHHQAFEAAFEESKMAARFNGPMQHHPPPPQLMHHQQRAQDAWVDDFKSLHMDDVWQSAGKSHQELAWEETKAPAMHQQHHAQNYTQQFEQTSEQIAQDSTRQAETRNASIAMAQTMAQNPDPKWQNSEFLQFMHKVGNGELEIDEEKNEVVHDNLRAEGALEGAWGDSETDIRVNRDLYESTWQNSGSTMESAFAEAAGAPQQGLEGAWGDAQSAHATTFDSAWDDSHTAEEKIFEGAWNEGDDLCHAENDEDKSAIVCLERAVEEDPYNLSALLGLGVSNVNELNPQGALKNLKAWVQHNPKFHGLEIQLDEYSDGSLMDEVMQLMLQARAHDPSDSDVQVVLGVLYNVSKDYDAAANSFRMAAQERPNEYSLWNKLGATLANSSRSSEAIPSYHRALELKPRYARGWLNLGISHANLGNYEEATKCYLQALSLNQRAEHIWSYLRICFTCMERFDLVKIADTRDVNMFRDEFKLLDL</sequence>
<feature type="repeat" description="TPR" evidence="8">
    <location>
        <begin position="453"/>
        <end position="486"/>
    </location>
</feature>
<protein>
    <submittedName>
        <fullName evidence="10">Uncharacterized protein</fullName>
    </submittedName>
</protein>
<dbReference type="EnsemblProtists" id="PYU1_T010189">
    <property type="protein sequence ID" value="PYU1_T010189"/>
    <property type="gene ID" value="PYU1_G010169"/>
</dbReference>